<comment type="catalytic activity">
    <reaction evidence="6">
        <text>[phosphate](n) + ATP = [phosphate](n+1) + ADP</text>
        <dbReference type="Rhea" id="RHEA:19573"/>
        <dbReference type="Rhea" id="RHEA-COMP:9859"/>
        <dbReference type="Rhea" id="RHEA-COMP:14280"/>
        <dbReference type="ChEBI" id="CHEBI:16838"/>
        <dbReference type="ChEBI" id="CHEBI:30616"/>
        <dbReference type="ChEBI" id="CHEBI:456216"/>
        <dbReference type="EC" id="2.7.4.1"/>
    </reaction>
</comment>
<sequence length="752" mass="86518">MAAKINTIPRDISWLSFNARVLQEANDHTVPLSSRIKFLGIHSNNQDEFYRVRVATLFRMQNIIKKNVKAAMHLEYAAGKILEDIQQIVLQQQNEFNRIWKSINQELKDHNIFIITENELSDTQKKFVENYYDEIVSPNLIPLMIESIPEMPYLRDKSIYLGVVMQKKASAYDKKFALIEIPVKGVGTRFVQLPEENGKQYIMLLEDVIRHNLPHIFSFFGFDEYKAHVFKVTKDAEFDIDNDVSTTYAQKIEKGIKKRREGRPVRFIYDKEMDASLLAYLMGRLNLTWKDNIIPGSRIHNFRHFTDFPNIIPNSSPVKESYLHPDLDDGMRVTDVIFKKDVMLHFPYHSFNPIIDMLREAAIDPSVETIKITCYRLASNSKIVNALINAVRNGKAVSVFLELRARFDEEANLYWKEVLEQEGVKVLTGLDNMKVHAKLCVIKKRVDTKKRVYYGFVSTGNLNEKTARFYGDHCLLTSNVTIMNEANRIFNFLEKPQLGTAIFSKNKAIIPSPVYIRQTIVNNIQAEIKNAKAKKIAKIYLKVNSLSDDAIIQLLYKAAEAGVEIKMVVRGIFCAKFDKVKAPLKPYTVSIVDEYLEHARVMAFHNDGKPKVYISSADIMVRNLDHRIEAACLISNPAIKKEIIDMLNIEFADNVKARILDSHLQNKYVPQNDNEIIQSQIEKYNYLAEKKLSSPYHNRFDEKHLPQIIKTKKDKSPAKKTLKKASSKIKATAKPKKVTPVKKSKPGTKNTK</sequence>
<dbReference type="Pfam" id="PF02503">
    <property type="entry name" value="PP_kinase"/>
    <property type="match status" value="1"/>
</dbReference>
<dbReference type="InterPro" id="IPR025200">
    <property type="entry name" value="PPK_C_dom2"/>
</dbReference>
<evidence type="ECO:0000256" key="4">
    <source>
        <dbReference type="ARBA" id="ARBA00022777"/>
    </source>
</evidence>
<dbReference type="Pfam" id="PF13089">
    <property type="entry name" value="PP_kinase_N"/>
    <property type="match status" value="1"/>
</dbReference>
<evidence type="ECO:0000256" key="2">
    <source>
        <dbReference type="ARBA" id="ARBA00022679"/>
    </source>
</evidence>
<keyword evidence="5" id="KW-0067">ATP-binding</keyword>
<comment type="caution">
    <text evidence="12">The sequence shown here is derived from an EMBL/GenBank/DDBJ whole genome shotgun (WGS) entry which is preliminary data.</text>
</comment>
<keyword evidence="3" id="KW-0547">Nucleotide-binding</keyword>
<feature type="domain" description="Polyphosphate kinase C-terminal" evidence="11">
    <location>
        <begin position="333"/>
        <end position="496"/>
    </location>
</feature>
<dbReference type="EMBL" id="JAQGEF010000005">
    <property type="protein sequence ID" value="MDA3614251.1"/>
    <property type="molecule type" value="Genomic_DNA"/>
</dbReference>
<dbReference type="SUPFAM" id="SSF56024">
    <property type="entry name" value="Phospholipase D/nuclease"/>
    <property type="match status" value="2"/>
</dbReference>
<organism evidence="12 13">
    <name type="scientific">Polluticaenibacter yanchengensis</name>
    <dbReference type="NCBI Taxonomy" id="3014562"/>
    <lineage>
        <taxon>Bacteria</taxon>
        <taxon>Pseudomonadati</taxon>
        <taxon>Bacteroidota</taxon>
        <taxon>Chitinophagia</taxon>
        <taxon>Chitinophagales</taxon>
        <taxon>Chitinophagaceae</taxon>
        <taxon>Polluticaenibacter</taxon>
    </lineage>
</organism>
<comment type="function">
    <text evidence="6">Catalyzes the reversible transfer of the terminal phosphate of ATP to form a long-chain polyphosphate (polyP).</text>
</comment>
<dbReference type="Gene3D" id="3.30.1840.10">
    <property type="entry name" value="Polyphosphate kinase middle domain"/>
    <property type="match status" value="1"/>
</dbReference>
<evidence type="ECO:0000259" key="11">
    <source>
        <dbReference type="Pfam" id="PF17941"/>
    </source>
</evidence>
<evidence type="ECO:0000256" key="3">
    <source>
        <dbReference type="ARBA" id="ARBA00022741"/>
    </source>
</evidence>
<reference evidence="12 13" key="1">
    <citation type="submission" date="2022-12" db="EMBL/GenBank/DDBJ databases">
        <title>Chitinophagaceae gen. sp. nov., a new member of the family Chitinophagaceae, isolated from soil in a chemical factory.</title>
        <authorList>
            <person name="Ke Z."/>
        </authorList>
    </citation>
    <scope>NUCLEOTIDE SEQUENCE [LARGE SCALE GENOMIC DNA]</scope>
    <source>
        <strain evidence="12 13">LY-5</strain>
    </source>
</reference>
<dbReference type="InterPro" id="IPR041108">
    <property type="entry name" value="PP_kinase_C_1"/>
</dbReference>
<dbReference type="InterPro" id="IPR036830">
    <property type="entry name" value="PP_kinase_middle_dom_sf"/>
</dbReference>
<dbReference type="InterPro" id="IPR036832">
    <property type="entry name" value="PPK_N_dom_sf"/>
</dbReference>
<feature type="domain" description="Polyphosphate kinase C-terminal" evidence="10">
    <location>
        <begin position="512"/>
        <end position="680"/>
    </location>
</feature>
<keyword evidence="2 6" id="KW-0808">Transferase</keyword>
<dbReference type="GO" id="GO:0008976">
    <property type="term" value="F:polyphosphate kinase activity"/>
    <property type="evidence" value="ECO:0007669"/>
    <property type="project" value="UniProtKB-EC"/>
</dbReference>
<dbReference type="EC" id="2.7.4.1" evidence="6"/>
<dbReference type="Pfam" id="PF17941">
    <property type="entry name" value="PP_kinase_C_1"/>
    <property type="match status" value="1"/>
</dbReference>
<dbReference type="SUPFAM" id="SSF140356">
    <property type="entry name" value="PPK N-terminal domain-like"/>
    <property type="match status" value="1"/>
</dbReference>
<accession>A0ABT4UHH1</accession>
<dbReference type="RefSeq" id="WP_407030579.1">
    <property type="nucleotide sequence ID" value="NZ_JAQGEF010000005.1"/>
</dbReference>
<evidence type="ECO:0000256" key="6">
    <source>
        <dbReference type="RuleBase" id="RU003800"/>
    </source>
</evidence>
<dbReference type="PIRSF" id="PIRSF015589">
    <property type="entry name" value="PP_kinase"/>
    <property type="match status" value="1"/>
</dbReference>
<name>A0ABT4UHH1_9BACT</name>
<dbReference type="PANTHER" id="PTHR30218:SF0">
    <property type="entry name" value="POLYPHOSPHATE KINASE"/>
    <property type="match status" value="1"/>
</dbReference>
<dbReference type="InterPro" id="IPR025198">
    <property type="entry name" value="PPK_N_dom"/>
</dbReference>
<proteinExistence type="inferred from homology"/>
<dbReference type="Gene3D" id="1.20.58.310">
    <property type="entry name" value="Polyphosphate kinase N-terminal domain"/>
    <property type="match status" value="1"/>
</dbReference>
<dbReference type="Pfam" id="PF13090">
    <property type="entry name" value="PP_kinase_C"/>
    <property type="match status" value="1"/>
</dbReference>
<protein>
    <recommendedName>
        <fullName evidence="6">Polyphosphate kinase</fullName>
        <ecNumber evidence="6">2.7.4.1</ecNumber>
    </recommendedName>
</protein>
<dbReference type="Gene3D" id="3.30.870.10">
    <property type="entry name" value="Endonuclease Chain A"/>
    <property type="match status" value="2"/>
</dbReference>
<evidence type="ECO:0000256" key="5">
    <source>
        <dbReference type="ARBA" id="ARBA00022840"/>
    </source>
</evidence>
<feature type="compositionally biased region" description="Basic residues" evidence="7">
    <location>
        <begin position="710"/>
        <end position="752"/>
    </location>
</feature>
<evidence type="ECO:0000259" key="10">
    <source>
        <dbReference type="Pfam" id="PF13090"/>
    </source>
</evidence>
<dbReference type="NCBIfam" id="TIGR03705">
    <property type="entry name" value="poly_P_kin"/>
    <property type="match status" value="1"/>
</dbReference>
<feature type="domain" description="Polyphosphate kinase middle" evidence="8">
    <location>
        <begin position="124"/>
        <end position="308"/>
    </location>
</feature>
<comment type="PTM">
    <text evidence="6">An intermediate of this reaction is the autophosphorylated ppk in which a phosphate is covalently linked to a histidine residue through a N-P bond.</text>
</comment>
<evidence type="ECO:0000256" key="7">
    <source>
        <dbReference type="SAM" id="MobiDB-lite"/>
    </source>
</evidence>
<keyword evidence="13" id="KW-1185">Reference proteome</keyword>
<evidence type="ECO:0000313" key="12">
    <source>
        <dbReference type="EMBL" id="MDA3614251.1"/>
    </source>
</evidence>
<feature type="domain" description="Polyphosphate kinase N-terminal" evidence="9">
    <location>
        <begin position="8"/>
        <end position="114"/>
    </location>
</feature>
<evidence type="ECO:0000313" key="13">
    <source>
        <dbReference type="Proteomes" id="UP001210231"/>
    </source>
</evidence>
<evidence type="ECO:0000256" key="1">
    <source>
        <dbReference type="ARBA" id="ARBA00022553"/>
    </source>
</evidence>
<keyword evidence="4 12" id="KW-0418">Kinase</keyword>
<gene>
    <name evidence="12" type="primary">ppk1</name>
    <name evidence="12" type="ORF">O3P16_05490</name>
</gene>
<dbReference type="InterPro" id="IPR003414">
    <property type="entry name" value="PP_kinase"/>
</dbReference>
<feature type="region of interest" description="Disordered" evidence="7">
    <location>
        <begin position="703"/>
        <end position="752"/>
    </location>
</feature>
<comment type="similarity">
    <text evidence="6">Belongs to the polyphosphate kinase 1 (PPK1) family.</text>
</comment>
<dbReference type="SUPFAM" id="SSF143724">
    <property type="entry name" value="PHP14-like"/>
    <property type="match status" value="1"/>
</dbReference>
<evidence type="ECO:0000259" key="9">
    <source>
        <dbReference type="Pfam" id="PF13089"/>
    </source>
</evidence>
<dbReference type="NCBIfam" id="NF003917">
    <property type="entry name" value="PRK05443.1-1"/>
    <property type="match status" value="1"/>
</dbReference>
<dbReference type="InterPro" id="IPR024953">
    <property type="entry name" value="PP_kinase_middle"/>
</dbReference>
<dbReference type="PANTHER" id="PTHR30218">
    <property type="entry name" value="POLYPHOSPHATE KINASE"/>
    <property type="match status" value="1"/>
</dbReference>
<dbReference type="Proteomes" id="UP001210231">
    <property type="component" value="Unassembled WGS sequence"/>
</dbReference>
<evidence type="ECO:0000259" key="8">
    <source>
        <dbReference type="Pfam" id="PF02503"/>
    </source>
</evidence>
<keyword evidence="1 6" id="KW-0597">Phosphoprotein</keyword>